<gene>
    <name evidence="2" type="ORF">HD556DRAFT_869865</name>
</gene>
<evidence type="ECO:0000256" key="1">
    <source>
        <dbReference type="SAM" id="MobiDB-lite"/>
    </source>
</evidence>
<evidence type="ECO:0000313" key="3">
    <source>
        <dbReference type="Proteomes" id="UP000719766"/>
    </source>
</evidence>
<keyword evidence="3" id="KW-1185">Reference proteome</keyword>
<protein>
    <submittedName>
        <fullName evidence="2">Uncharacterized protein</fullName>
    </submittedName>
</protein>
<dbReference type="GeneID" id="64605650"/>
<dbReference type="EMBL" id="JABBWE010000007">
    <property type="protein sequence ID" value="KAG1801355.1"/>
    <property type="molecule type" value="Genomic_DNA"/>
</dbReference>
<dbReference type="Proteomes" id="UP000719766">
    <property type="component" value="Unassembled WGS sequence"/>
</dbReference>
<feature type="region of interest" description="Disordered" evidence="1">
    <location>
        <begin position="45"/>
        <end position="66"/>
    </location>
</feature>
<reference evidence="2" key="1">
    <citation type="journal article" date="2020" name="New Phytol.">
        <title>Comparative genomics reveals dynamic genome evolution in host specialist ectomycorrhizal fungi.</title>
        <authorList>
            <person name="Lofgren L.A."/>
            <person name="Nguyen N.H."/>
            <person name="Vilgalys R."/>
            <person name="Ruytinx J."/>
            <person name="Liao H.L."/>
            <person name="Branco S."/>
            <person name="Kuo A."/>
            <person name="LaButti K."/>
            <person name="Lipzen A."/>
            <person name="Andreopoulos W."/>
            <person name="Pangilinan J."/>
            <person name="Riley R."/>
            <person name="Hundley H."/>
            <person name="Na H."/>
            <person name="Barry K."/>
            <person name="Grigoriev I.V."/>
            <person name="Stajich J.E."/>
            <person name="Kennedy P.G."/>
        </authorList>
    </citation>
    <scope>NUCLEOTIDE SEQUENCE</scope>
    <source>
        <strain evidence="2">S12</strain>
    </source>
</reference>
<accession>A0A9P7DRR1</accession>
<sequence length="111" mass="11838">MPAMTMSAVHPVLRASSPMPYASSPLAASSPMPYVSSPLAASSLNAPSGLSRASPMRPSFPHSRPLRPFVSISQTVSSRSSKKPVKFIEPPKNSKTVFVLDLTQGELSRQD</sequence>
<evidence type="ECO:0000313" key="2">
    <source>
        <dbReference type="EMBL" id="KAG1801355.1"/>
    </source>
</evidence>
<organism evidence="2 3">
    <name type="scientific">Suillus plorans</name>
    <dbReference type="NCBI Taxonomy" id="116603"/>
    <lineage>
        <taxon>Eukaryota</taxon>
        <taxon>Fungi</taxon>
        <taxon>Dikarya</taxon>
        <taxon>Basidiomycota</taxon>
        <taxon>Agaricomycotina</taxon>
        <taxon>Agaricomycetes</taxon>
        <taxon>Agaricomycetidae</taxon>
        <taxon>Boletales</taxon>
        <taxon>Suillineae</taxon>
        <taxon>Suillaceae</taxon>
        <taxon>Suillus</taxon>
    </lineage>
</organism>
<dbReference type="OrthoDB" id="3255301at2759"/>
<name>A0A9P7DRR1_9AGAM</name>
<dbReference type="RefSeq" id="XP_041164821.1">
    <property type="nucleotide sequence ID" value="XM_041311886.1"/>
</dbReference>
<dbReference type="AlphaFoldDB" id="A0A9P7DRR1"/>
<comment type="caution">
    <text evidence="2">The sequence shown here is derived from an EMBL/GenBank/DDBJ whole genome shotgun (WGS) entry which is preliminary data.</text>
</comment>
<proteinExistence type="predicted"/>